<gene>
    <name evidence="3" type="primary">LOC123050381</name>
</gene>
<feature type="region of interest" description="Disordered" evidence="1">
    <location>
        <begin position="52"/>
        <end position="81"/>
    </location>
</feature>
<keyword evidence="2" id="KW-0812">Transmembrane</keyword>
<evidence type="ECO:0000256" key="2">
    <source>
        <dbReference type="SAM" id="Phobius"/>
    </source>
</evidence>
<reference evidence="3" key="1">
    <citation type="submission" date="2018-08" db="EMBL/GenBank/DDBJ databases">
        <authorList>
            <person name="Rossello M."/>
        </authorList>
    </citation>
    <scope>NUCLEOTIDE SEQUENCE [LARGE SCALE GENOMIC DNA]</scope>
    <source>
        <strain evidence="3">cv. Chinese Spring</strain>
    </source>
</reference>
<dbReference type="AlphaFoldDB" id="A0A3B6DMB9"/>
<dbReference type="OMA" id="FMYISNP"/>
<dbReference type="Gramene" id="TraesSTA2D03G01269390.1">
    <property type="protein sequence ID" value="TraesSTA2D03G01269390.1.CDS1"/>
    <property type="gene ID" value="TraesSTA2D03G01269390"/>
</dbReference>
<accession>A0A3B6DMB9</accession>
<dbReference type="SMR" id="A0A3B6DMB9"/>
<feature type="region of interest" description="Disordered" evidence="1">
    <location>
        <begin position="178"/>
        <end position="210"/>
    </location>
</feature>
<protein>
    <submittedName>
        <fullName evidence="3">Uncharacterized protein</fullName>
    </submittedName>
</protein>
<evidence type="ECO:0000313" key="3">
    <source>
        <dbReference type="EnsemblPlants" id="TraesCS2D02G516400.1.cds1"/>
    </source>
</evidence>
<sequence>MATDGVSRLSVGVSVMVALSLAVFLTIVILLLADLFCSHLRRRRLRADAMEAPPHKWPKHGHGAAGSFSPPHAAGTAADDASVATTATTATTTAREALTSTPPFYYAHGVMCAPSRKDLLLAIPRLEAAVWRWSPARRSSPSPSPPRSDEPTARGSSSSACSDGLMYISNPVYERGAAAGHGHDTPFETPDASPSRYGITEEGREDGAFSPPLPMMRKLPPLGVLACPPPAVFDGRPPVTLWPGTVADANRASSSSSNFTARFFSW</sequence>
<dbReference type="Gramene" id="TraesCS2D02G516400.1">
    <property type="protein sequence ID" value="TraesCS2D02G516400.1.cds1"/>
    <property type="gene ID" value="TraesCS2D02G516400"/>
</dbReference>
<proteinExistence type="predicted"/>
<feature type="transmembrane region" description="Helical" evidence="2">
    <location>
        <begin position="12"/>
        <end position="36"/>
    </location>
</feature>
<reference evidence="3" key="2">
    <citation type="submission" date="2018-10" db="UniProtKB">
        <authorList>
            <consortium name="EnsemblPlants"/>
        </authorList>
    </citation>
    <scope>IDENTIFICATION</scope>
</reference>
<feature type="region of interest" description="Disordered" evidence="1">
    <location>
        <begin position="134"/>
        <end position="162"/>
    </location>
</feature>
<dbReference type="Gramene" id="TraesNOR2D03G01297120.1">
    <property type="protein sequence ID" value="TraesNOR2D03G01297120.1.CDS1"/>
    <property type="gene ID" value="TraesNOR2D03G01297120"/>
</dbReference>
<dbReference type="Proteomes" id="UP000019116">
    <property type="component" value="Chromosome 2D"/>
</dbReference>
<dbReference type="EnsemblPlants" id="TraesCS2D02G516400.1">
    <property type="protein sequence ID" value="TraesCS2D02G516400.1.cds1"/>
    <property type="gene ID" value="TraesCS2D02G516400"/>
</dbReference>
<dbReference type="RefSeq" id="XP_044329119.1">
    <property type="nucleotide sequence ID" value="XM_044473184.1"/>
</dbReference>
<dbReference type="Gramene" id="TraesPARA_EIv1.0_0749310.1">
    <property type="protein sequence ID" value="TraesPARA_EIv1.0_0749310.1.CDS1"/>
    <property type="gene ID" value="TraesPARA_EIv1.0_0749310"/>
</dbReference>
<organism evidence="3">
    <name type="scientific">Triticum aestivum</name>
    <name type="common">Wheat</name>
    <dbReference type="NCBI Taxonomy" id="4565"/>
    <lineage>
        <taxon>Eukaryota</taxon>
        <taxon>Viridiplantae</taxon>
        <taxon>Streptophyta</taxon>
        <taxon>Embryophyta</taxon>
        <taxon>Tracheophyta</taxon>
        <taxon>Spermatophyta</taxon>
        <taxon>Magnoliopsida</taxon>
        <taxon>Liliopsida</taxon>
        <taxon>Poales</taxon>
        <taxon>Poaceae</taxon>
        <taxon>BOP clade</taxon>
        <taxon>Pooideae</taxon>
        <taxon>Triticodae</taxon>
        <taxon>Triticeae</taxon>
        <taxon>Triticinae</taxon>
        <taxon>Triticum</taxon>
    </lineage>
</organism>
<keyword evidence="2" id="KW-0472">Membrane</keyword>
<dbReference type="OrthoDB" id="680110at2759"/>
<evidence type="ECO:0000256" key="1">
    <source>
        <dbReference type="SAM" id="MobiDB-lite"/>
    </source>
</evidence>
<keyword evidence="2" id="KW-1133">Transmembrane helix</keyword>
<dbReference type="Gramene" id="TraesCS2D03G1153200.1">
    <property type="protein sequence ID" value="TraesCS2D03G1153200.1.CDS1"/>
    <property type="gene ID" value="TraesCS2D03G1153200"/>
</dbReference>
<dbReference type="GeneID" id="123050381"/>
<name>A0A3B6DMB9_WHEAT</name>
<evidence type="ECO:0000313" key="4">
    <source>
        <dbReference type="Proteomes" id="UP000019116"/>
    </source>
</evidence>
<keyword evidence="4" id="KW-1185">Reference proteome</keyword>
<dbReference type="Gramene" id="TraesLDM2D03G01281780.1">
    <property type="protein sequence ID" value="TraesLDM2D03G01281780.1.CDS1"/>
    <property type="gene ID" value="TraesLDM2D03G01281780"/>
</dbReference>